<feature type="compositionally biased region" description="Basic and acidic residues" evidence="1">
    <location>
        <begin position="225"/>
        <end position="236"/>
    </location>
</feature>
<proteinExistence type="predicted"/>
<dbReference type="PANTHER" id="PTHR28158:SF1">
    <property type="entry name" value="SMALL RIBOSOMAL SUBUNIT PROTEIN MS45"/>
    <property type="match status" value="1"/>
</dbReference>
<name>A0ABZ2B0N5_9TREE</name>
<organism evidence="2 3">
    <name type="scientific">Cryptococcus decagattii</name>
    <dbReference type="NCBI Taxonomy" id="1859122"/>
    <lineage>
        <taxon>Eukaryota</taxon>
        <taxon>Fungi</taxon>
        <taxon>Dikarya</taxon>
        <taxon>Basidiomycota</taxon>
        <taxon>Agaricomycotina</taxon>
        <taxon>Tremellomycetes</taxon>
        <taxon>Tremellales</taxon>
        <taxon>Cryptococcaceae</taxon>
        <taxon>Cryptococcus</taxon>
        <taxon>Cryptococcus gattii species complex</taxon>
    </lineage>
</organism>
<dbReference type="GeneID" id="89992383"/>
<dbReference type="RefSeq" id="XP_064723488.1">
    <property type="nucleotide sequence ID" value="XM_064867416.1"/>
</dbReference>
<protein>
    <recommendedName>
        <fullName evidence="4">37S ribosomal protein S25, mitochondrial</fullName>
    </recommendedName>
</protein>
<evidence type="ECO:0000313" key="3">
    <source>
        <dbReference type="Proteomes" id="UP001432216"/>
    </source>
</evidence>
<evidence type="ECO:0000313" key="2">
    <source>
        <dbReference type="EMBL" id="WVO24249.1"/>
    </source>
</evidence>
<keyword evidence="3" id="KW-1185">Reference proteome</keyword>
<evidence type="ECO:0008006" key="4">
    <source>
        <dbReference type="Google" id="ProtNLM"/>
    </source>
</evidence>
<reference evidence="2 3" key="1">
    <citation type="submission" date="2024-01" db="EMBL/GenBank/DDBJ databases">
        <title>Comparative genomics of Cryptococcus and Kwoniella reveals pathogenesis evolution and contrasting modes of karyotype evolution via chromosome fusion or intercentromeric recombination.</title>
        <authorList>
            <person name="Coelho M.A."/>
            <person name="David-Palma M."/>
            <person name="Shea T."/>
            <person name="Bowers K."/>
            <person name="McGinley-Smith S."/>
            <person name="Mohammad A.W."/>
            <person name="Gnirke A."/>
            <person name="Yurkov A.M."/>
            <person name="Nowrousian M."/>
            <person name="Sun S."/>
            <person name="Cuomo C.A."/>
            <person name="Heitman J."/>
        </authorList>
    </citation>
    <scope>NUCLEOTIDE SEQUENCE [LARGE SCALE GENOMIC DNA]</scope>
    <source>
        <strain evidence="2 3">7685027</strain>
    </source>
</reference>
<gene>
    <name evidence="2" type="ORF">IAS62_005613</name>
</gene>
<feature type="region of interest" description="Disordered" evidence="1">
    <location>
        <begin position="249"/>
        <end position="272"/>
    </location>
</feature>
<dbReference type="PANTHER" id="PTHR28158">
    <property type="entry name" value="37S RIBOSOMAL PROTEIN S35, MITOCHONDRIAL"/>
    <property type="match status" value="1"/>
</dbReference>
<accession>A0ABZ2B0N5</accession>
<sequence>MSLLSFSNIAGPSRLPLQVSVAVCHRAATARFYATEAQEPQEPLAAEQSEQSEPSAPVDELSALALDPSTPATKSGLEKRGGKVFYRDWLRYEGEQFRVPQKGQKAKWLGGNVPYPSNPSFRPPPPLSNHIQDQVFADLQRVQKLKEIETEYKRRSVPLQTAFLESMEPLLGVRTPINPRTKQHDPALARELDLAHEAHPSTAAERLEEQRFDAGIGEEGAFGQRTRESTESSIERTVWEFMDEESALLEKEVQGQKTQEKRQRRKEREARA</sequence>
<feature type="compositionally biased region" description="Low complexity" evidence="1">
    <location>
        <begin position="36"/>
        <end position="53"/>
    </location>
</feature>
<evidence type="ECO:0000256" key="1">
    <source>
        <dbReference type="SAM" id="MobiDB-lite"/>
    </source>
</evidence>
<feature type="region of interest" description="Disordered" evidence="1">
    <location>
        <begin position="36"/>
        <end position="78"/>
    </location>
</feature>
<dbReference type="Proteomes" id="UP001432216">
    <property type="component" value="Chromosome 10"/>
</dbReference>
<dbReference type="InterPro" id="IPR021036">
    <property type="entry name" value="Ribosomal_mS45"/>
</dbReference>
<dbReference type="EMBL" id="CP143815">
    <property type="protein sequence ID" value="WVO24249.1"/>
    <property type="molecule type" value="Genomic_DNA"/>
</dbReference>
<feature type="region of interest" description="Disordered" evidence="1">
    <location>
        <begin position="215"/>
        <end position="236"/>
    </location>
</feature>